<dbReference type="GO" id="GO:0071555">
    <property type="term" value="P:cell wall organization"/>
    <property type="evidence" value="ECO:0007669"/>
    <property type="project" value="UniProtKB-KW"/>
</dbReference>
<keyword evidence="2" id="KW-0133">Cell shape</keyword>
<dbReference type="GO" id="GO:0008360">
    <property type="term" value="P:regulation of cell shape"/>
    <property type="evidence" value="ECO:0007669"/>
    <property type="project" value="UniProtKB-KW"/>
</dbReference>
<name>A0A5C0UFP9_9PROT</name>
<feature type="region of interest" description="Disordered" evidence="3">
    <location>
        <begin position="465"/>
        <end position="485"/>
    </location>
</feature>
<dbReference type="RefSeq" id="WP_148971740.1">
    <property type="nucleotide sequence ID" value="NZ_CP043316.1"/>
</dbReference>
<evidence type="ECO:0000259" key="5">
    <source>
        <dbReference type="Pfam" id="PF08245"/>
    </source>
</evidence>
<evidence type="ECO:0000256" key="2">
    <source>
        <dbReference type="RuleBase" id="RU004135"/>
    </source>
</evidence>
<evidence type="ECO:0000313" key="7">
    <source>
        <dbReference type="Proteomes" id="UP000325004"/>
    </source>
</evidence>
<feature type="compositionally biased region" description="Basic and acidic residues" evidence="3">
    <location>
        <begin position="471"/>
        <end position="485"/>
    </location>
</feature>
<proteinExistence type="inferred from homology"/>
<evidence type="ECO:0000313" key="6">
    <source>
        <dbReference type="EMBL" id="QEK38619.1"/>
    </source>
</evidence>
<feature type="domain" description="Mur ligase central" evidence="5">
    <location>
        <begin position="115"/>
        <end position="332"/>
    </location>
</feature>
<keyword evidence="7" id="KW-1185">Reference proteome</keyword>
<dbReference type="InterPro" id="IPR013221">
    <property type="entry name" value="Mur_ligase_cen"/>
</dbReference>
<reference evidence="6 7" key="1">
    <citation type="submission" date="2019-08" db="EMBL/GenBank/DDBJ databases">
        <title>Highly reduced genomes of protist endosymbionts show evolutionary convergence.</title>
        <authorList>
            <person name="George E."/>
            <person name="Husnik F."/>
            <person name="Tashyreva D."/>
            <person name="Prokopchuk G."/>
            <person name="Horak A."/>
            <person name="Kwong W.K."/>
            <person name="Lukes J."/>
            <person name="Keeling P.J."/>
        </authorList>
    </citation>
    <scope>NUCLEOTIDE SEQUENCE [LARGE SCALE GENOMIC DNA]</scope>
    <source>
        <strain evidence="6">1604LC</strain>
    </source>
</reference>
<dbReference type="OrthoDB" id="9800958at2"/>
<dbReference type="Pfam" id="PF02875">
    <property type="entry name" value="Mur_ligase_C"/>
    <property type="match status" value="1"/>
</dbReference>
<dbReference type="InterPro" id="IPR004101">
    <property type="entry name" value="Mur_ligase_C"/>
</dbReference>
<keyword evidence="6" id="KW-0436">Ligase</keyword>
<dbReference type="NCBIfam" id="TIGR01085">
    <property type="entry name" value="murE"/>
    <property type="match status" value="1"/>
</dbReference>
<dbReference type="Gene3D" id="3.40.1190.10">
    <property type="entry name" value="Mur-like, catalytic domain"/>
    <property type="match status" value="1"/>
</dbReference>
<keyword evidence="2" id="KW-0961">Cell wall biogenesis/degradation</keyword>
<dbReference type="Proteomes" id="UP000325004">
    <property type="component" value="Chromosome"/>
</dbReference>
<protein>
    <submittedName>
        <fullName evidence="6">UDP-N-acetylmuramoyl-L-alanyl-D-glutamate--2, 6-diaminopimelate ligase</fullName>
    </submittedName>
</protein>
<keyword evidence="2" id="KW-0132">Cell division</keyword>
<accession>A0A5C0UFP9</accession>
<dbReference type="EMBL" id="CP043316">
    <property type="protein sequence ID" value="QEK38619.1"/>
    <property type="molecule type" value="Genomic_DNA"/>
</dbReference>
<dbReference type="InterPro" id="IPR036615">
    <property type="entry name" value="Mur_ligase_C_dom_sf"/>
</dbReference>
<dbReference type="GO" id="GO:0005737">
    <property type="term" value="C:cytoplasm"/>
    <property type="evidence" value="ECO:0007669"/>
    <property type="project" value="UniProtKB-SubCell"/>
</dbReference>
<keyword evidence="2" id="KW-0573">Peptidoglycan synthesis</keyword>
<dbReference type="InterPro" id="IPR005761">
    <property type="entry name" value="UDP-N-AcMur-Glu-dNH2Pim_ligase"/>
</dbReference>
<dbReference type="InterPro" id="IPR036565">
    <property type="entry name" value="Mur-like_cat_sf"/>
</dbReference>
<organism evidence="6 7">
    <name type="scientific">Candidatus Cytomitobacter primus</name>
    <dbReference type="NCBI Taxonomy" id="2066024"/>
    <lineage>
        <taxon>Bacteria</taxon>
        <taxon>Pseudomonadati</taxon>
        <taxon>Pseudomonadota</taxon>
        <taxon>Alphaproteobacteria</taxon>
        <taxon>Holosporales</taxon>
        <taxon>Holosporaceae</taxon>
        <taxon>Candidatus Cytomitobacter</taxon>
    </lineage>
</organism>
<dbReference type="SUPFAM" id="SSF53623">
    <property type="entry name" value="MurD-like peptide ligases, catalytic domain"/>
    <property type="match status" value="1"/>
</dbReference>
<dbReference type="Pfam" id="PF08245">
    <property type="entry name" value="Mur_ligase_M"/>
    <property type="match status" value="1"/>
</dbReference>
<feature type="domain" description="Mur ligase C-terminal" evidence="4">
    <location>
        <begin position="355"/>
        <end position="467"/>
    </location>
</feature>
<comment type="similarity">
    <text evidence="1">Belongs to the MurCDEF family. MurE subfamily.</text>
</comment>
<dbReference type="SUPFAM" id="SSF53244">
    <property type="entry name" value="MurD-like peptide ligases, peptide-binding domain"/>
    <property type="match status" value="1"/>
</dbReference>
<dbReference type="GO" id="GO:0016881">
    <property type="term" value="F:acid-amino acid ligase activity"/>
    <property type="evidence" value="ECO:0007669"/>
    <property type="project" value="InterPro"/>
</dbReference>
<dbReference type="GO" id="GO:0005524">
    <property type="term" value="F:ATP binding"/>
    <property type="evidence" value="ECO:0007669"/>
    <property type="project" value="InterPro"/>
</dbReference>
<dbReference type="PANTHER" id="PTHR23135:SF4">
    <property type="entry name" value="UDP-N-ACETYLMURAMOYL-L-ALANYL-D-GLUTAMATE--2,6-DIAMINOPIMELATE LIGASE MURE HOMOLOG, CHLOROPLASTIC"/>
    <property type="match status" value="1"/>
</dbReference>
<dbReference type="GO" id="GO:0009252">
    <property type="term" value="P:peptidoglycan biosynthetic process"/>
    <property type="evidence" value="ECO:0007669"/>
    <property type="project" value="UniProtKB-UniPathway"/>
</dbReference>
<dbReference type="PANTHER" id="PTHR23135">
    <property type="entry name" value="MUR LIGASE FAMILY MEMBER"/>
    <property type="match status" value="1"/>
</dbReference>
<dbReference type="UniPathway" id="UPA00219"/>
<dbReference type="Gene3D" id="3.90.190.20">
    <property type="entry name" value="Mur ligase, C-terminal domain"/>
    <property type="match status" value="1"/>
</dbReference>
<evidence type="ECO:0000256" key="1">
    <source>
        <dbReference type="ARBA" id="ARBA00005898"/>
    </source>
</evidence>
<evidence type="ECO:0000256" key="3">
    <source>
        <dbReference type="SAM" id="MobiDB-lite"/>
    </source>
</evidence>
<dbReference type="AlphaFoldDB" id="A0A5C0UFP9"/>
<dbReference type="KEGG" id="cpri:FZC34_01710"/>
<gene>
    <name evidence="6" type="ORF">FZC34_01710</name>
</gene>
<sequence>MKINCLKFKNLYSQDLETCNTESNIKINSICKHTNYLDQSEWFLNENKNSNKNLLKAIEHNKNIINCNLSKVMSYDEIKAIDCKINYIESINPQKTWSELASIAFPGKPKFIALITGTDGKTSTAWITYKTWQLLGIKAGYIGTLGIFLHEEKFESNLTTPDSAVLHYYLNEMKKLGIEHVAIEASSIGLERERLAFIKADIAIFTTFTSDHLDYHHNADNYLNAKLKILENISSSKDLFMHTSIKESNNYKEKIESLIKISTNSIESTMQNATNKIHNRYEPKNQYGNGSKFSAFYKNNYWVFNIRNNTYHIQNKLIGNYNGDNMLAAFLIIEKSGFMENEIINTFAKLQPVPGRLSLIDNINNCDIFVDFAHTPDSLKHTLTTLNQHYKKINIVFGCGGDRDKSKRKEMGLIADQLADNVIITNDNPRSEDPQKIADEIKSKCAKAKIILNRREAMRYSIDQLSQNHKHSPDKSKQINKHNSEKSEQTLLKSQEVLLIAGKGEETTQTFHDRIEEFHDQSVINEIITLKNQKL</sequence>
<comment type="pathway">
    <text evidence="2">Cell wall biogenesis; peptidoglycan biosynthesis.</text>
</comment>
<keyword evidence="2" id="KW-0131">Cell cycle</keyword>
<evidence type="ECO:0000259" key="4">
    <source>
        <dbReference type="Pfam" id="PF02875"/>
    </source>
</evidence>
<dbReference type="GO" id="GO:0051301">
    <property type="term" value="P:cell division"/>
    <property type="evidence" value="ECO:0007669"/>
    <property type="project" value="UniProtKB-KW"/>
</dbReference>
<comment type="subcellular location">
    <subcellularLocation>
        <location evidence="2">Cytoplasm</location>
    </subcellularLocation>
</comment>